<evidence type="ECO:0000313" key="2">
    <source>
        <dbReference type="EMBL" id="KAH9834616.1"/>
    </source>
</evidence>
<accession>A0ABQ8KAS8</accession>
<proteinExistence type="predicted"/>
<dbReference type="EMBL" id="JADCUA010000015">
    <property type="protein sequence ID" value="KAH9834616.1"/>
    <property type="molecule type" value="Genomic_DNA"/>
</dbReference>
<organism evidence="2 3">
    <name type="scientific">Rhodofomes roseus</name>
    <dbReference type="NCBI Taxonomy" id="34475"/>
    <lineage>
        <taxon>Eukaryota</taxon>
        <taxon>Fungi</taxon>
        <taxon>Dikarya</taxon>
        <taxon>Basidiomycota</taxon>
        <taxon>Agaricomycotina</taxon>
        <taxon>Agaricomycetes</taxon>
        <taxon>Polyporales</taxon>
        <taxon>Rhodofomes</taxon>
    </lineage>
</organism>
<protein>
    <submittedName>
        <fullName evidence="2">Uncharacterized protein</fullName>
    </submittedName>
</protein>
<dbReference type="GeneID" id="71997352"/>
<reference evidence="2 3" key="1">
    <citation type="journal article" date="2021" name="Environ. Microbiol.">
        <title>Gene family expansions and transcriptome signatures uncover fungal adaptations to wood decay.</title>
        <authorList>
            <person name="Hage H."/>
            <person name="Miyauchi S."/>
            <person name="Viragh M."/>
            <person name="Drula E."/>
            <person name="Min B."/>
            <person name="Chaduli D."/>
            <person name="Navarro D."/>
            <person name="Favel A."/>
            <person name="Norest M."/>
            <person name="Lesage-Meessen L."/>
            <person name="Balint B."/>
            <person name="Merenyi Z."/>
            <person name="de Eugenio L."/>
            <person name="Morin E."/>
            <person name="Martinez A.T."/>
            <person name="Baldrian P."/>
            <person name="Stursova M."/>
            <person name="Martinez M.J."/>
            <person name="Novotny C."/>
            <person name="Magnuson J.K."/>
            <person name="Spatafora J.W."/>
            <person name="Maurice S."/>
            <person name="Pangilinan J."/>
            <person name="Andreopoulos W."/>
            <person name="LaButti K."/>
            <person name="Hundley H."/>
            <person name="Na H."/>
            <person name="Kuo A."/>
            <person name="Barry K."/>
            <person name="Lipzen A."/>
            <person name="Henrissat B."/>
            <person name="Riley R."/>
            <person name="Ahrendt S."/>
            <person name="Nagy L.G."/>
            <person name="Grigoriev I.V."/>
            <person name="Martin F."/>
            <person name="Rosso M.N."/>
        </authorList>
    </citation>
    <scope>NUCLEOTIDE SEQUENCE [LARGE SCALE GENOMIC DNA]</scope>
    <source>
        <strain evidence="2 3">CIRM-BRFM 1785</strain>
    </source>
</reference>
<feature type="region of interest" description="Disordered" evidence="1">
    <location>
        <begin position="42"/>
        <end position="78"/>
    </location>
</feature>
<comment type="caution">
    <text evidence="2">The sequence shown here is derived from an EMBL/GenBank/DDBJ whole genome shotgun (WGS) entry which is preliminary data.</text>
</comment>
<dbReference type="RefSeq" id="XP_047777147.1">
    <property type="nucleotide sequence ID" value="XM_047916620.1"/>
</dbReference>
<dbReference type="Proteomes" id="UP000814176">
    <property type="component" value="Unassembled WGS sequence"/>
</dbReference>
<evidence type="ECO:0000256" key="1">
    <source>
        <dbReference type="SAM" id="MobiDB-lite"/>
    </source>
</evidence>
<gene>
    <name evidence="2" type="ORF">C8Q71DRAFT_150517</name>
</gene>
<evidence type="ECO:0000313" key="3">
    <source>
        <dbReference type="Proteomes" id="UP000814176"/>
    </source>
</evidence>
<name>A0ABQ8KAS8_9APHY</name>
<sequence length="190" mass="20243">MTPPASPTYKPRHRTLARYATACHDLRLAVVSPTCFVTAMYRLPPPSRESSPSPRPSVRRARTATVPSARPLHPLRAVTRPCPAPAPLSSSHRLPCVTPAILTAVSAPLPSSYAPTPSCTVHMSAPTAAALGHDKADTRRSRRRSPLPCVACCAAAGDDSLSCPRRAPSPRRAALCPVSVSLCELCHHCY</sequence>
<keyword evidence="3" id="KW-1185">Reference proteome</keyword>